<dbReference type="EMBL" id="JBHMAG010000002">
    <property type="protein sequence ID" value="MFB9750249.1"/>
    <property type="molecule type" value="Genomic_DNA"/>
</dbReference>
<name>A0ABV5VPS2_9BACL</name>
<evidence type="ECO:0000313" key="1">
    <source>
        <dbReference type="EMBL" id="MFB9750249.1"/>
    </source>
</evidence>
<dbReference type="Proteomes" id="UP001589619">
    <property type="component" value="Unassembled WGS sequence"/>
</dbReference>
<protein>
    <recommendedName>
        <fullName evidence="3">S1 motif domain-containing protein</fullName>
    </recommendedName>
</protein>
<reference evidence="1 2" key="1">
    <citation type="submission" date="2024-09" db="EMBL/GenBank/DDBJ databases">
        <authorList>
            <person name="Sun Q."/>
            <person name="Mori K."/>
        </authorList>
    </citation>
    <scope>NUCLEOTIDE SEQUENCE [LARGE SCALE GENOMIC DNA]</scope>
    <source>
        <strain evidence="1 2">JCM 12520</strain>
    </source>
</reference>
<organism evidence="1 2">
    <name type="scientific">Paenibacillus hodogayensis</name>
    <dbReference type="NCBI Taxonomy" id="279208"/>
    <lineage>
        <taxon>Bacteria</taxon>
        <taxon>Bacillati</taxon>
        <taxon>Bacillota</taxon>
        <taxon>Bacilli</taxon>
        <taxon>Bacillales</taxon>
        <taxon>Paenibacillaceae</taxon>
        <taxon>Paenibacillus</taxon>
    </lineage>
</organism>
<proteinExistence type="predicted"/>
<gene>
    <name evidence="1" type="ORF">ACFFNY_01575</name>
</gene>
<keyword evidence="2" id="KW-1185">Reference proteome</keyword>
<dbReference type="RefSeq" id="WP_344916922.1">
    <property type="nucleotide sequence ID" value="NZ_BAAAYO010000021.1"/>
</dbReference>
<comment type="caution">
    <text evidence="1">The sequence shown here is derived from an EMBL/GenBank/DDBJ whole genome shotgun (WGS) entry which is preliminary data.</text>
</comment>
<sequence length="183" mass="21330">MRYLKSNRQSRMSIWHFEIDADGTAFRQIATLEDGSCITSNRKHEPYHFMLSEHPLDPAETYYEDISQAEFEALWYEQLQVSMEHWHRTQSLFPVGVRVEGFIEAFFPQGTLINLLEPLAVGITDTFALEAVTPSEWMCPRYRVIAMVSGYDEVNQWVLLANAEVLGSRYEYMNSESRVGEYR</sequence>
<evidence type="ECO:0000313" key="2">
    <source>
        <dbReference type="Proteomes" id="UP001589619"/>
    </source>
</evidence>
<accession>A0ABV5VPS2</accession>
<evidence type="ECO:0008006" key="3">
    <source>
        <dbReference type="Google" id="ProtNLM"/>
    </source>
</evidence>